<comment type="caution">
    <text evidence="1">The sequence shown here is derived from an EMBL/GenBank/DDBJ whole genome shotgun (WGS) entry which is preliminary data.</text>
</comment>
<dbReference type="AlphaFoldDB" id="K1JRE7"/>
<accession>K1JRE7</accession>
<dbReference type="HOGENOM" id="CLU_2614081_0_0_6"/>
<protein>
    <submittedName>
        <fullName evidence="1">Uncharacterized protein</fullName>
    </submittedName>
</protein>
<gene>
    <name evidence="1" type="ORF">HMPREF1171_00425</name>
</gene>
<proteinExistence type="predicted"/>
<evidence type="ECO:0000313" key="2">
    <source>
        <dbReference type="Proteomes" id="UP000005149"/>
    </source>
</evidence>
<dbReference type="EMBL" id="AGWR01000006">
    <property type="protein sequence ID" value="EKB29213.1"/>
    <property type="molecule type" value="Genomic_DNA"/>
</dbReference>
<sequence>MSRGLKAKHMAERKAMRAALAGDGVALDQVAEMVGEGAEAALLEPMEPDVTATLKLECEPFELGSERVEVIIERIERE</sequence>
<dbReference type="Proteomes" id="UP000005149">
    <property type="component" value="Unassembled WGS sequence"/>
</dbReference>
<reference evidence="1 2" key="1">
    <citation type="submission" date="2012-06" db="EMBL/GenBank/DDBJ databases">
        <title>The Genome Sequence of Aeromonas hydrophila SSU.</title>
        <authorList>
            <consortium name="The Broad Institute Genome Sequencing Platform"/>
            <person name="Earl A."/>
            <person name="Ward D."/>
            <person name="Feldgarden M."/>
            <person name="Gevers D."/>
            <person name="Chopra A."/>
            <person name="Walker B."/>
            <person name="Young S.K."/>
            <person name="Zeng Q."/>
            <person name="Gargeya S."/>
            <person name="Fitzgerald M."/>
            <person name="Haas B."/>
            <person name="Abouelleil A."/>
            <person name="Alvarado L."/>
            <person name="Arachchi H.M."/>
            <person name="Berlin A.M."/>
            <person name="Chapman S.B."/>
            <person name="Goldberg J."/>
            <person name="Griggs A."/>
            <person name="Gujja S."/>
            <person name="Hansen M."/>
            <person name="Howarth C."/>
            <person name="Imamovic A."/>
            <person name="Larimer J."/>
            <person name="McCowan C."/>
            <person name="Montmayeur A."/>
            <person name="Murphy C."/>
            <person name="Neiman D."/>
            <person name="Pearson M."/>
            <person name="Priest M."/>
            <person name="Roberts A."/>
            <person name="Saif S."/>
            <person name="Shea T."/>
            <person name="Sisk P."/>
            <person name="Sykes S."/>
            <person name="Wortman J."/>
            <person name="Nusbaum C."/>
            <person name="Birren B."/>
        </authorList>
    </citation>
    <scope>NUCLEOTIDE SEQUENCE [LARGE SCALE GENOMIC DNA]</scope>
    <source>
        <strain evidence="1 2">SSU</strain>
    </source>
</reference>
<dbReference type="PATRIC" id="fig|1073377.4.peg.433"/>
<organism evidence="1 2">
    <name type="scientific">Aeromonas dhakensis</name>
    <dbReference type="NCBI Taxonomy" id="196024"/>
    <lineage>
        <taxon>Bacteria</taxon>
        <taxon>Pseudomonadati</taxon>
        <taxon>Pseudomonadota</taxon>
        <taxon>Gammaproteobacteria</taxon>
        <taxon>Aeromonadales</taxon>
        <taxon>Aeromonadaceae</taxon>
        <taxon>Aeromonas</taxon>
    </lineage>
</organism>
<keyword evidence="2" id="KW-1185">Reference proteome</keyword>
<evidence type="ECO:0000313" key="1">
    <source>
        <dbReference type="EMBL" id="EKB29213.1"/>
    </source>
</evidence>
<name>K1JRE7_9GAMM</name>
<dbReference type="RefSeq" id="WP_005298699.1">
    <property type="nucleotide sequence ID" value="NZ_JDWD01000089.1"/>
</dbReference>